<dbReference type="EMBL" id="DVKQ01000092">
    <property type="protein sequence ID" value="HIT38223.1"/>
    <property type="molecule type" value="Genomic_DNA"/>
</dbReference>
<reference evidence="1" key="1">
    <citation type="submission" date="2020-10" db="EMBL/GenBank/DDBJ databases">
        <authorList>
            <person name="Gilroy R."/>
        </authorList>
    </citation>
    <scope>NUCLEOTIDE SEQUENCE</scope>
    <source>
        <strain evidence="1">CHK195-26880</strain>
    </source>
</reference>
<accession>A0A9D1GC72</accession>
<name>A0A9D1GC72_9FIRM</name>
<dbReference type="AlphaFoldDB" id="A0A9D1GC72"/>
<proteinExistence type="predicted"/>
<organism evidence="1 2">
    <name type="scientific">Candidatus Onthousia faecipullorum</name>
    <dbReference type="NCBI Taxonomy" id="2840887"/>
    <lineage>
        <taxon>Bacteria</taxon>
        <taxon>Bacillati</taxon>
        <taxon>Bacillota</taxon>
        <taxon>Bacilli</taxon>
        <taxon>Candidatus Onthousia</taxon>
    </lineage>
</organism>
<gene>
    <name evidence="1" type="ORF">IAB59_07100</name>
</gene>
<protein>
    <submittedName>
        <fullName evidence="1">Uncharacterized protein</fullName>
    </submittedName>
</protein>
<evidence type="ECO:0000313" key="1">
    <source>
        <dbReference type="EMBL" id="HIT38223.1"/>
    </source>
</evidence>
<sequence length="80" mass="9546">MEEITLDVIPIYKNEIFPTKNEYMHFVNKKEESISKTKTLEHMIQQISDLFYECNCVIILEKGKVIEILVKEKSMLTRCY</sequence>
<dbReference type="Proteomes" id="UP000886833">
    <property type="component" value="Unassembled WGS sequence"/>
</dbReference>
<comment type="caution">
    <text evidence="1">The sequence shown here is derived from an EMBL/GenBank/DDBJ whole genome shotgun (WGS) entry which is preliminary data.</text>
</comment>
<evidence type="ECO:0000313" key="2">
    <source>
        <dbReference type="Proteomes" id="UP000886833"/>
    </source>
</evidence>
<reference evidence="1" key="2">
    <citation type="journal article" date="2021" name="PeerJ">
        <title>Extensive microbial diversity within the chicken gut microbiome revealed by metagenomics and culture.</title>
        <authorList>
            <person name="Gilroy R."/>
            <person name="Ravi A."/>
            <person name="Getino M."/>
            <person name="Pursley I."/>
            <person name="Horton D.L."/>
            <person name="Alikhan N.F."/>
            <person name="Baker D."/>
            <person name="Gharbi K."/>
            <person name="Hall N."/>
            <person name="Watson M."/>
            <person name="Adriaenssens E.M."/>
            <person name="Foster-Nyarko E."/>
            <person name="Jarju S."/>
            <person name="Secka A."/>
            <person name="Antonio M."/>
            <person name="Oren A."/>
            <person name="Chaudhuri R.R."/>
            <person name="La Ragione R."/>
            <person name="Hildebrand F."/>
            <person name="Pallen M.J."/>
        </authorList>
    </citation>
    <scope>NUCLEOTIDE SEQUENCE</scope>
    <source>
        <strain evidence="1">CHK195-26880</strain>
    </source>
</reference>